<dbReference type="GO" id="GO:0006508">
    <property type="term" value="P:proteolysis"/>
    <property type="evidence" value="ECO:0007669"/>
    <property type="project" value="UniProtKB-UniRule"/>
</dbReference>
<organism evidence="11">
    <name type="scientific">Caldithrix abyssi</name>
    <dbReference type="NCBI Taxonomy" id="187145"/>
    <lineage>
        <taxon>Bacteria</taxon>
        <taxon>Pseudomonadati</taxon>
        <taxon>Calditrichota</taxon>
        <taxon>Calditrichia</taxon>
        <taxon>Calditrichales</taxon>
        <taxon>Calditrichaceae</taxon>
        <taxon>Caldithrix</taxon>
    </lineage>
</organism>
<feature type="active site" description="Nucleophile" evidence="8">
    <location>
        <position position="967"/>
    </location>
</feature>
<dbReference type="Proteomes" id="UP000885779">
    <property type="component" value="Unassembled WGS sequence"/>
</dbReference>
<feature type="active site" description="Charge relay system" evidence="8">
    <location>
        <position position="1025"/>
    </location>
</feature>
<evidence type="ECO:0000256" key="1">
    <source>
        <dbReference type="ARBA" id="ARBA00004496"/>
    </source>
</evidence>
<keyword evidence="6 7" id="KW-0720">Serine protease</keyword>
<name>A0A7V4TYU5_CALAY</name>
<dbReference type="EC" id="3.4.21.-" evidence="7"/>
<reference evidence="11" key="1">
    <citation type="journal article" date="2020" name="mSystems">
        <title>Genome- and Community-Level Interaction Insights into Carbon Utilization and Element Cycling Functions of Hydrothermarchaeota in Hydrothermal Sediment.</title>
        <authorList>
            <person name="Zhou Z."/>
            <person name="Liu Y."/>
            <person name="Xu W."/>
            <person name="Pan J."/>
            <person name="Luo Z.H."/>
            <person name="Li M."/>
        </authorList>
    </citation>
    <scope>NUCLEOTIDE SEQUENCE [LARGE SCALE GENOMIC DNA]</scope>
    <source>
        <strain evidence="11">HyVt-577</strain>
    </source>
</reference>
<keyword evidence="4 7" id="KW-0645">Protease</keyword>
<dbReference type="InterPro" id="IPR028204">
    <property type="entry name" value="Tricorn_C1"/>
</dbReference>
<feature type="domain" description="Tail specific protease" evidence="10">
    <location>
        <begin position="842"/>
        <end position="1036"/>
    </location>
</feature>
<evidence type="ECO:0000256" key="8">
    <source>
        <dbReference type="PIRSR" id="PIRSR036421-1"/>
    </source>
</evidence>
<dbReference type="Pfam" id="PF26550">
    <property type="entry name" value="Tricorn_2nd"/>
    <property type="match status" value="1"/>
</dbReference>
<dbReference type="Gene3D" id="2.120.10.60">
    <property type="entry name" value="Tricorn protease N-terminal domain"/>
    <property type="match status" value="1"/>
</dbReference>
<sequence length="1082" mass="123412">MLTRFSLILFTTVLFAALQLTAGETRLLRNPDISKDHIAFVYANDIWLADRNGENVRRLTSYPGTESHPHFSPDGKLIAFTGEYDGNTDVYLVSVEGGQPQRLTWHPGTDLVRGWSPDGKRIVFASNRGSAPLSLIFKFWTIAPDEKMPRPIPLPRAMEGKYSPDGQKIVYQKIAPWESEWRNYRGGQNNPIRIFNVQTYETKKLPWDGTNDKNPVWLGNTIYFLSDRDYAMNIWAYDTRTSQLKQVTFFKEFDCKNLESGADRLIFENGGYLYTLDPQTGTPEKISVTVEGDFPWSRTHWEKVEKYITTFALSPHGKRAVFEARGEIFTVPEKKGDVRNLTQSSGSAERRPAWSPDGKYVSWFSDEGGEYHLVIADQYGQNKRNIELKKPTFYYTPAWSPDSKYISFTDNDRNLWLLDVETGEQTYIDNEGYANPERTLYPEWSPDSKWIAYTRQLDNQFNAIFLYSLDKKKSYQLTDGLSDCKSPAWDAGGKYLYFLSSTDYGLNVGWLDLSSLERPVRREIYLVVLSADEPSPLLPESDDEEAKEENGKEDEDQKDSGDKNEITVRIDFDGIDQRILALNVPQRDYSNLEAGKEGTLFYLENVPNQQGLRLNRYVLKDREAKKVADGVTDYTVSFDGEKLLYATKDKQWAIAGANGEVKPGEGTIKTAEMQMKLNPPAEWKQIFREAWRYQRDYFYVDNVHGLDLDWAYKTYAPWVDYVRHRDDLTYVLDIFSGETSVGHSFVRGGDYPDVKRVPVGLLGADFEIADGRFRIKKIYTGENWNPELRAPLSSPGIDVREGDYLLAVNGTELTDTMNLYSLFDQTAGRQTRITVNSKPTLKGAREVTVVPVRDETALRRRHWVEENRRKVDRMSGGKLAYVWLPNTSVGGYKSFNRYYFAQMDKKGAVIDERFNTGGYIADYIIDLMSRKLAGYFNNPIGERKPFRAPNAALYGPKVMIINEMAGSGGDMMPYMFRQRKIGPLVGKRTWGGLVGIWDVPALIDGGSITAPRGGFYNLQGQWDVENKGVAPDVEVEQDPKSVIEGHDPQLEKAVQIALELLKEKEVNILPQPADPIRVKRPE</sequence>
<evidence type="ECO:0000256" key="9">
    <source>
        <dbReference type="SAM" id="MobiDB-lite"/>
    </source>
</evidence>
<dbReference type="SUPFAM" id="SSF52096">
    <property type="entry name" value="ClpP/crotonase"/>
    <property type="match status" value="1"/>
</dbReference>
<dbReference type="InterPro" id="IPR029414">
    <property type="entry name" value="Tricorn_PDZ"/>
</dbReference>
<dbReference type="SUPFAM" id="SSF69304">
    <property type="entry name" value="Tricorn protease N-terminal domain"/>
    <property type="match status" value="2"/>
</dbReference>
<evidence type="ECO:0000256" key="7">
    <source>
        <dbReference type="PIRNR" id="PIRNR036421"/>
    </source>
</evidence>
<dbReference type="GO" id="GO:0008236">
    <property type="term" value="F:serine-type peptidase activity"/>
    <property type="evidence" value="ECO:0007669"/>
    <property type="project" value="UniProtKB-UniRule"/>
</dbReference>
<dbReference type="GO" id="GO:0005737">
    <property type="term" value="C:cytoplasm"/>
    <property type="evidence" value="ECO:0007669"/>
    <property type="project" value="UniProtKB-SubCell"/>
</dbReference>
<evidence type="ECO:0000256" key="5">
    <source>
        <dbReference type="ARBA" id="ARBA00022801"/>
    </source>
</evidence>
<dbReference type="InterPro" id="IPR029045">
    <property type="entry name" value="ClpP/crotonase-like_dom_sf"/>
</dbReference>
<accession>A0A7V4TYU5</accession>
<dbReference type="Pfam" id="PF26549">
    <property type="entry name" value="Tricorn_N"/>
    <property type="match status" value="1"/>
</dbReference>
<keyword evidence="5 7" id="KW-0378">Hydrolase</keyword>
<evidence type="ECO:0000256" key="3">
    <source>
        <dbReference type="ARBA" id="ARBA00022490"/>
    </source>
</evidence>
<proteinExistence type="inferred from homology"/>
<comment type="caution">
    <text evidence="11">The sequence shown here is derived from an EMBL/GenBank/DDBJ whole genome shotgun (WGS) entry which is preliminary data.</text>
</comment>
<dbReference type="CDD" id="cd07562">
    <property type="entry name" value="Peptidase_S41_TRI"/>
    <property type="match status" value="1"/>
</dbReference>
<protein>
    <recommendedName>
        <fullName evidence="7">Tricorn protease homolog</fullName>
        <ecNumber evidence="7">3.4.21.-</ecNumber>
    </recommendedName>
</protein>
<dbReference type="Gene3D" id="2.30.42.10">
    <property type="match status" value="1"/>
</dbReference>
<evidence type="ECO:0000256" key="4">
    <source>
        <dbReference type="ARBA" id="ARBA00022670"/>
    </source>
</evidence>
<dbReference type="Pfam" id="PF14684">
    <property type="entry name" value="Tricorn_C1"/>
    <property type="match status" value="1"/>
</dbReference>
<comment type="function">
    <text evidence="7">Degrades oligopeptides.</text>
</comment>
<dbReference type="Gene3D" id="2.130.10.10">
    <property type="entry name" value="YVTN repeat-like/Quinoprotein amine dehydrogenase"/>
    <property type="match status" value="1"/>
</dbReference>
<gene>
    <name evidence="11" type="ORF">ENK44_04410</name>
</gene>
<comment type="subcellular location">
    <subcellularLocation>
        <location evidence="1 7">Cytoplasm</location>
    </subcellularLocation>
</comment>
<comment type="similarity">
    <text evidence="2 7">Belongs to the peptidase S41B family.</text>
</comment>
<dbReference type="CDD" id="cd10828">
    <property type="entry name" value="cpPDZ_Tricorn-protease"/>
    <property type="match status" value="1"/>
</dbReference>
<dbReference type="InterPro" id="IPR015943">
    <property type="entry name" value="WD40/YVTN_repeat-like_dom_sf"/>
</dbReference>
<dbReference type="AlphaFoldDB" id="A0A7V4TYU5"/>
<dbReference type="SUPFAM" id="SSF50156">
    <property type="entry name" value="PDZ domain-like"/>
    <property type="match status" value="1"/>
</dbReference>
<feature type="compositionally biased region" description="Acidic residues" evidence="9">
    <location>
        <begin position="540"/>
        <end position="557"/>
    </location>
</feature>
<dbReference type="PANTHER" id="PTHR43253:SF1">
    <property type="entry name" value="TRICORN PROTEASE HOMOLOG 2-RELATED"/>
    <property type="match status" value="1"/>
</dbReference>
<dbReference type="Pfam" id="PF14685">
    <property type="entry name" value="PDZ_Tricorn"/>
    <property type="match status" value="1"/>
</dbReference>
<dbReference type="InterPro" id="IPR012393">
    <property type="entry name" value="Tricorn_protease"/>
</dbReference>
<dbReference type="SMART" id="SM00245">
    <property type="entry name" value="TSPc"/>
    <property type="match status" value="1"/>
</dbReference>
<dbReference type="EMBL" id="DRQG01000034">
    <property type="protein sequence ID" value="HGY54921.1"/>
    <property type="molecule type" value="Genomic_DNA"/>
</dbReference>
<dbReference type="Gene3D" id="3.30.750.44">
    <property type="match status" value="1"/>
</dbReference>
<keyword evidence="3 7" id="KW-0963">Cytoplasm</keyword>
<feature type="region of interest" description="Disordered" evidence="9">
    <location>
        <begin position="535"/>
        <end position="563"/>
    </location>
</feature>
<evidence type="ECO:0000256" key="2">
    <source>
        <dbReference type="ARBA" id="ARBA00008524"/>
    </source>
</evidence>
<evidence type="ECO:0000259" key="10">
    <source>
        <dbReference type="SMART" id="SM00245"/>
    </source>
</evidence>
<dbReference type="Gene3D" id="3.90.226.10">
    <property type="entry name" value="2-enoyl-CoA Hydratase, Chain A, domain 1"/>
    <property type="match status" value="1"/>
</dbReference>
<dbReference type="PIRSF" id="PIRSF036421">
    <property type="entry name" value="Tricorn_protease"/>
    <property type="match status" value="1"/>
</dbReference>
<dbReference type="Pfam" id="PF03572">
    <property type="entry name" value="Peptidase_S41"/>
    <property type="match status" value="1"/>
</dbReference>
<dbReference type="PANTHER" id="PTHR43253">
    <property type="entry name" value="TRICORN PROTEASE HOMOLOG 2-RELATED"/>
    <property type="match status" value="1"/>
</dbReference>
<feature type="active site" description="Charge relay system" evidence="8">
    <location>
        <position position="743"/>
    </location>
</feature>
<evidence type="ECO:0000256" key="6">
    <source>
        <dbReference type="ARBA" id="ARBA00022825"/>
    </source>
</evidence>
<dbReference type="InterPro" id="IPR005151">
    <property type="entry name" value="Tail-specific_protease"/>
</dbReference>
<evidence type="ECO:0000313" key="11">
    <source>
        <dbReference type="EMBL" id="HGY54921.1"/>
    </source>
</evidence>
<dbReference type="InterPro" id="IPR036034">
    <property type="entry name" value="PDZ_sf"/>
</dbReference>